<comment type="function">
    <text evidence="1">Involved in the partitioning of the mitochondrial organelle and mitochondrial DNA (mtDNA) inheritance.</text>
</comment>
<feature type="domain" description="Misato Segment II tubulin-like" evidence="8">
    <location>
        <begin position="2"/>
        <end position="111"/>
    </location>
</feature>
<dbReference type="InterPro" id="IPR029209">
    <property type="entry name" value="DML1/Misato_tubulin"/>
</dbReference>
<feature type="compositionally biased region" description="Low complexity" evidence="7">
    <location>
        <begin position="167"/>
        <end position="177"/>
    </location>
</feature>
<organism evidence="10 11">
    <name type="scientific">Sugiyamaella lignohabitans</name>
    <dbReference type="NCBI Taxonomy" id="796027"/>
    <lineage>
        <taxon>Eukaryota</taxon>
        <taxon>Fungi</taxon>
        <taxon>Dikarya</taxon>
        <taxon>Ascomycota</taxon>
        <taxon>Saccharomycotina</taxon>
        <taxon>Dipodascomycetes</taxon>
        <taxon>Dipodascales</taxon>
        <taxon>Trichomonascaceae</taxon>
        <taxon>Sugiyamaella</taxon>
    </lineage>
</organism>
<feature type="region of interest" description="Disordered" evidence="7">
    <location>
        <begin position="155"/>
        <end position="177"/>
    </location>
</feature>
<evidence type="ECO:0000256" key="4">
    <source>
        <dbReference type="ARBA" id="ARBA00014097"/>
    </source>
</evidence>
<dbReference type="Gene3D" id="3.40.50.1440">
    <property type="entry name" value="Tubulin/FtsZ, GTPase domain"/>
    <property type="match status" value="1"/>
</dbReference>
<dbReference type="RefSeq" id="XP_018736650.1">
    <property type="nucleotide sequence ID" value="XM_018882255.1"/>
</dbReference>
<evidence type="ECO:0000313" key="11">
    <source>
        <dbReference type="Proteomes" id="UP000189580"/>
    </source>
</evidence>
<dbReference type="Pfam" id="PF14881">
    <property type="entry name" value="Tubulin_3"/>
    <property type="match status" value="1"/>
</dbReference>
<evidence type="ECO:0000256" key="2">
    <source>
        <dbReference type="ARBA" id="ARBA00004173"/>
    </source>
</evidence>
<dbReference type="InterPro" id="IPR049942">
    <property type="entry name" value="DML1/Misato"/>
</dbReference>
<keyword evidence="11" id="KW-1185">Reference proteome</keyword>
<proteinExistence type="inferred from homology"/>
<evidence type="ECO:0000256" key="5">
    <source>
        <dbReference type="ARBA" id="ARBA00022030"/>
    </source>
</evidence>
<evidence type="ECO:0000256" key="3">
    <source>
        <dbReference type="ARBA" id="ARBA00008507"/>
    </source>
</evidence>
<dbReference type="Proteomes" id="UP000189580">
    <property type="component" value="Chromosome d"/>
</dbReference>
<evidence type="ECO:0000259" key="9">
    <source>
        <dbReference type="Pfam" id="PF14881"/>
    </source>
</evidence>
<dbReference type="PANTHER" id="PTHR13391">
    <property type="entry name" value="MITOCHONDRIAL DISTRIBUTION REGULATOR MISATO"/>
    <property type="match status" value="1"/>
</dbReference>
<dbReference type="SUPFAM" id="SSF52490">
    <property type="entry name" value="Tubulin nucleotide-binding domain-like"/>
    <property type="match status" value="1"/>
</dbReference>
<dbReference type="PANTHER" id="PTHR13391:SF0">
    <property type="entry name" value="PROTEIN MISATO HOMOLOG 1"/>
    <property type="match status" value="1"/>
</dbReference>
<reference evidence="10 11" key="1">
    <citation type="submission" date="2016-02" db="EMBL/GenBank/DDBJ databases">
        <title>Complete genome sequence and transcriptome regulation of the pentose utilising yeast Sugiyamaella lignohabitans.</title>
        <authorList>
            <person name="Bellasio M."/>
            <person name="Peymann A."/>
            <person name="Valli M."/>
            <person name="Sipitzky M."/>
            <person name="Graf A."/>
            <person name="Sauer M."/>
            <person name="Marx H."/>
            <person name="Mattanovich D."/>
        </authorList>
    </citation>
    <scope>NUCLEOTIDE SEQUENCE [LARGE SCALE GENOMIC DNA]</scope>
    <source>
        <strain evidence="10 11">CBS 10342</strain>
    </source>
</reference>
<name>A0A167EK69_9ASCO</name>
<protein>
    <recommendedName>
        <fullName evidence="4">Protein DML1</fullName>
    </recommendedName>
    <alternativeName>
        <fullName evidence="5">Protein dml1</fullName>
    </alternativeName>
</protein>
<sequence>MHEVIHLSLSPISNHLNSHFYNAQESYFVYSDSEVADSKVDPTVRFQQGIGYTPRALVWDFQGGFGALKQYSGAYSDNNSSIPSRDIWEGGEPDRIARKQVTTSEYQKSLDSGNLTDPKLNKTNTLYWSDYIRVDYHPKSKLVLKDWEYDPIRYPKGRPRGSGESDPTPSSPTSASTASFNGYDIGISQWNQIQAENDKEYLDRSFRPILEQCDSLDGLVISTDVDSAWGGFTECMLSDIIDDYCPKVPRFVWGLYDQDLNGKKLSIYDTMSRIKSTAGLIENSTLFVPLSLPKLDQFPAELSKQIGLPLTTWQKTALYNMVYEPMSVLSSLRGNSRVSMSTLANSLTNGAEERKVVTAVSATSSLPLIDFSTVLTMPSLTPRKKVRAARYFSKYAVVRLPKPTPSLKPAVNNYGIVDLKSGASPWDFVDQVAKIDSNRTDLLEKYFDKQQLLDQGTLERNLSELKQEDFQFAQPSSFPSGIITGTDSLYSSFSITTEAGSTLTDMANFVSRFDRGSDEREQLKDTLSTMSEGYSWGYEFDSDTSDD</sequence>
<feature type="domain" description="DML1/Misato tubulin" evidence="9">
    <location>
        <begin position="176"/>
        <end position="330"/>
    </location>
</feature>
<dbReference type="AlphaFoldDB" id="A0A167EK69"/>
<comment type="subcellular location">
    <subcellularLocation>
        <location evidence="2">Mitochondrion</location>
    </subcellularLocation>
</comment>
<accession>A0A167EK69</accession>
<dbReference type="InterPro" id="IPR019605">
    <property type="entry name" value="Misato_II_tubulin-like"/>
</dbReference>
<evidence type="ECO:0000256" key="6">
    <source>
        <dbReference type="ARBA" id="ARBA00023128"/>
    </source>
</evidence>
<dbReference type="GO" id="GO:0005739">
    <property type="term" value="C:mitochondrion"/>
    <property type="evidence" value="ECO:0007669"/>
    <property type="project" value="UniProtKB-SubCell"/>
</dbReference>
<keyword evidence="6" id="KW-0496">Mitochondrion</keyword>
<dbReference type="InterPro" id="IPR036525">
    <property type="entry name" value="Tubulin/FtsZ_GTPase_sf"/>
</dbReference>
<dbReference type="KEGG" id="slb:AWJ20_5132"/>
<dbReference type="GeneID" id="30037341"/>
<comment type="similarity">
    <text evidence="3">Belongs to the misato family.</text>
</comment>
<gene>
    <name evidence="10" type="primary">DML1</name>
    <name evidence="10" type="ORF">AWJ20_5132</name>
</gene>
<evidence type="ECO:0000313" key="10">
    <source>
        <dbReference type="EMBL" id="ANB14173.1"/>
    </source>
</evidence>
<evidence type="ECO:0000256" key="7">
    <source>
        <dbReference type="SAM" id="MobiDB-lite"/>
    </source>
</evidence>
<dbReference type="GO" id="GO:0007005">
    <property type="term" value="P:mitochondrion organization"/>
    <property type="evidence" value="ECO:0007669"/>
    <property type="project" value="InterPro"/>
</dbReference>
<dbReference type="OrthoDB" id="271881at2759"/>
<dbReference type="EMBL" id="CP014502">
    <property type="protein sequence ID" value="ANB14173.1"/>
    <property type="molecule type" value="Genomic_DNA"/>
</dbReference>
<dbReference type="Pfam" id="PF10644">
    <property type="entry name" value="Misat_Tub_SegII"/>
    <property type="match status" value="1"/>
</dbReference>
<evidence type="ECO:0000256" key="1">
    <source>
        <dbReference type="ARBA" id="ARBA00003757"/>
    </source>
</evidence>
<evidence type="ECO:0000259" key="8">
    <source>
        <dbReference type="Pfam" id="PF10644"/>
    </source>
</evidence>